<gene>
    <name evidence="1" type="ORF">RCOM_1040550</name>
</gene>
<sequence length="61" mass="7140">MSSGDSKESKDKEVDMKLFIKAVNYQFMALNKRFDDLKSPLRLKSSRKNMFDEKELGDSDF</sequence>
<protein>
    <submittedName>
        <fullName evidence="1">Uncharacterized protein</fullName>
    </submittedName>
</protein>
<dbReference type="EMBL" id="EQ973970">
    <property type="protein sequence ID" value="EEF36653.1"/>
    <property type="molecule type" value="Genomic_DNA"/>
</dbReference>
<dbReference type="AlphaFoldDB" id="B9SIB4"/>
<organism evidence="1 2">
    <name type="scientific">Ricinus communis</name>
    <name type="common">Castor bean</name>
    <dbReference type="NCBI Taxonomy" id="3988"/>
    <lineage>
        <taxon>Eukaryota</taxon>
        <taxon>Viridiplantae</taxon>
        <taxon>Streptophyta</taxon>
        <taxon>Embryophyta</taxon>
        <taxon>Tracheophyta</taxon>
        <taxon>Spermatophyta</taxon>
        <taxon>Magnoliopsida</taxon>
        <taxon>eudicotyledons</taxon>
        <taxon>Gunneridae</taxon>
        <taxon>Pentapetalae</taxon>
        <taxon>rosids</taxon>
        <taxon>fabids</taxon>
        <taxon>Malpighiales</taxon>
        <taxon>Euphorbiaceae</taxon>
        <taxon>Acalyphoideae</taxon>
        <taxon>Acalypheae</taxon>
        <taxon>Ricinus</taxon>
    </lineage>
</organism>
<name>B9SIB4_RICCO</name>
<dbReference type="Proteomes" id="UP000008311">
    <property type="component" value="Unassembled WGS sequence"/>
</dbReference>
<reference evidence="2" key="1">
    <citation type="journal article" date="2010" name="Nat. Biotechnol.">
        <title>Draft genome sequence of the oilseed species Ricinus communis.</title>
        <authorList>
            <person name="Chan A.P."/>
            <person name="Crabtree J."/>
            <person name="Zhao Q."/>
            <person name="Lorenzi H."/>
            <person name="Orvis J."/>
            <person name="Puiu D."/>
            <person name="Melake-Berhan A."/>
            <person name="Jones K.M."/>
            <person name="Redman J."/>
            <person name="Chen G."/>
            <person name="Cahoon E.B."/>
            <person name="Gedil M."/>
            <person name="Stanke M."/>
            <person name="Haas B.J."/>
            <person name="Wortman J.R."/>
            <person name="Fraser-Liggett C.M."/>
            <person name="Ravel J."/>
            <person name="Rabinowicz P.D."/>
        </authorList>
    </citation>
    <scope>NUCLEOTIDE SEQUENCE [LARGE SCALE GENOMIC DNA]</scope>
    <source>
        <strain evidence="2">cv. Hale</strain>
    </source>
</reference>
<accession>B9SIB4</accession>
<proteinExistence type="predicted"/>
<evidence type="ECO:0000313" key="2">
    <source>
        <dbReference type="Proteomes" id="UP000008311"/>
    </source>
</evidence>
<keyword evidence="2" id="KW-1185">Reference proteome</keyword>
<evidence type="ECO:0000313" key="1">
    <source>
        <dbReference type="EMBL" id="EEF36653.1"/>
    </source>
</evidence>
<dbReference type="InParanoid" id="B9SIB4"/>